<dbReference type="AlphaFoldDB" id="A0A2M7QF58"/>
<evidence type="ECO:0000256" key="1">
    <source>
        <dbReference type="ARBA" id="ARBA00022679"/>
    </source>
</evidence>
<evidence type="ECO:0000259" key="3">
    <source>
        <dbReference type="Pfam" id="PF00294"/>
    </source>
</evidence>
<keyword evidence="2" id="KW-0418">Kinase</keyword>
<accession>A0A2M7QF58</accession>
<dbReference type="InterPro" id="IPR029056">
    <property type="entry name" value="Ribokinase-like"/>
</dbReference>
<dbReference type="PANTHER" id="PTHR10584:SF166">
    <property type="entry name" value="RIBOKINASE"/>
    <property type="match status" value="1"/>
</dbReference>
<dbReference type="InterPro" id="IPR011611">
    <property type="entry name" value="PfkB_dom"/>
</dbReference>
<proteinExistence type="predicted"/>
<dbReference type="Gene3D" id="3.40.1190.20">
    <property type="match status" value="1"/>
</dbReference>
<name>A0A2M7QF58_9BACT</name>
<evidence type="ECO:0000313" key="5">
    <source>
        <dbReference type="Proteomes" id="UP000230108"/>
    </source>
</evidence>
<dbReference type="EMBL" id="PFLF01000003">
    <property type="protein sequence ID" value="PIY69540.1"/>
    <property type="molecule type" value="Genomic_DNA"/>
</dbReference>
<protein>
    <recommendedName>
        <fullName evidence="3">Carbohydrate kinase PfkB domain-containing protein</fullName>
    </recommendedName>
</protein>
<comment type="caution">
    <text evidence="4">The sequence shown here is derived from an EMBL/GenBank/DDBJ whole genome shotgun (WGS) entry which is preliminary data.</text>
</comment>
<reference evidence="5" key="1">
    <citation type="submission" date="2017-09" db="EMBL/GenBank/DDBJ databases">
        <title>Depth-based differentiation of microbial function through sediment-hosted aquifers and enrichment of novel symbionts in the deep terrestrial subsurface.</title>
        <authorList>
            <person name="Probst A.J."/>
            <person name="Ladd B."/>
            <person name="Jarett J.K."/>
            <person name="Geller-Mcgrath D.E."/>
            <person name="Sieber C.M.K."/>
            <person name="Emerson J.B."/>
            <person name="Anantharaman K."/>
            <person name="Thomas B.C."/>
            <person name="Malmstrom R."/>
            <person name="Stieglmeier M."/>
            <person name="Klingl A."/>
            <person name="Woyke T."/>
            <person name="Ryan C.M."/>
            <person name="Banfield J.F."/>
        </authorList>
    </citation>
    <scope>NUCLEOTIDE SEQUENCE [LARGE SCALE GENOMIC DNA]</scope>
</reference>
<feature type="domain" description="Carbohydrate kinase PfkB" evidence="3">
    <location>
        <begin position="189"/>
        <end position="267"/>
    </location>
</feature>
<dbReference type="Proteomes" id="UP000230108">
    <property type="component" value="Unassembled WGS sequence"/>
</dbReference>
<dbReference type="SUPFAM" id="SSF53613">
    <property type="entry name" value="Ribokinase-like"/>
    <property type="match status" value="1"/>
</dbReference>
<dbReference type="GO" id="GO:0016301">
    <property type="term" value="F:kinase activity"/>
    <property type="evidence" value="ECO:0007669"/>
    <property type="project" value="UniProtKB-KW"/>
</dbReference>
<organism evidence="4 5">
    <name type="scientific">Candidatus Roizmanbacteria bacterium CG_4_10_14_0_8_um_filter_39_9</name>
    <dbReference type="NCBI Taxonomy" id="1974829"/>
    <lineage>
        <taxon>Bacteria</taxon>
        <taxon>Candidatus Roizmaniibacteriota</taxon>
    </lineage>
</organism>
<dbReference type="PANTHER" id="PTHR10584">
    <property type="entry name" value="SUGAR KINASE"/>
    <property type="match status" value="1"/>
</dbReference>
<dbReference type="Pfam" id="PF00294">
    <property type="entry name" value="PfkB"/>
    <property type="match status" value="1"/>
</dbReference>
<keyword evidence="1" id="KW-0808">Transferase</keyword>
<sequence length="280" mass="32025">MDITILGHVCIDNNVSEHTTYTIAGSPAMFMDKVFNKFPGVTTHIIAPYGTDFLPYVKEINIYPDKPISDWTLIYENNSQKNIRTQKAFNRENAKPLPLDDKLRTIISKSDVLFFAPLTPDFTAQYVLDIVKYTKLNALKILIPQGYYRSYNHENNVIPREFKESQTLLPLFDFVIVSEQDHAMMGEIIKRWARITNVVMTRGDQGSVYLHKNDSVVTTVDPVKPEDIVDSVGSGDIFSASFGYKYYLTKDIRKSLKFANEIARQCLFYPANNLSFILPI</sequence>
<evidence type="ECO:0000313" key="4">
    <source>
        <dbReference type="EMBL" id="PIY69540.1"/>
    </source>
</evidence>
<evidence type="ECO:0000256" key="2">
    <source>
        <dbReference type="ARBA" id="ARBA00022777"/>
    </source>
</evidence>
<gene>
    <name evidence="4" type="ORF">COY90_00080</name>
</gene>